<dbReference type="InterPro" id="IPR029045">
    <property type="entry name" value="ClpP/crotonase-like_dom_sf"/>
</dbReference>
<proteinExistence type="inferred from homology"/>
<name>A0A7S1ERY9_9RHOD</name>
<dbReference type="SUPFAM" id="SSF52096">
    <property type="entry name" value="ClpP/crotonase"/>
    <property type="match status" value="1"/>
</dbReference>
<dbReference type="PANTHER" id="PTHR10381">
    <property type="entry name" value="ATP-DEPENDENT CLP PROTEASE PROTEOLYTIC SUBUNIT"/>
    <property type="match status" value="1"/>
</dbReference>
<evidence type="ECO:0000256" key="1">
    <source>
        <dbReference type="ARBA" id="ARBA00007039"/>
    </source>
</evidence>
<evidence type="ECO:0000313" key="3">
    <source>
        <dbReference type="EMBL" id="CAD8820057.1"/>
    </source>
</evidence>
<organism evidence="3">
    <name type="scientific">Timspurckia oligopyrenoides</name>
    <dbReference type="NCBI Taxonomy" id="708627"/>
    <lineage>
        <taxon>Eukaryota</taxon>
        <taxon>Rhodophyta</taxon>
        <taxon>Bangiophyceae</taxon>
        <taxon>Porphyridiales</taxon>
        <taxon>Porphyridiaceae</taxon>
        <taxon>Timspurckia</taxon>
    </lineage>
</organism>
<evidence type="ECO:0000256" key="2">
    <source>
        <dbReference type="RuleBase" id="RU003567"/>
    </source>
</evidence>
<dbReference type="AlphaFoldDB" id="A0A7S1ERY9"/>
<dbReference type="GO" id="GO:0051117">
    <property type="term" value="F:ATPase binding"/>
    <property type="evidence" value="ECO:0007669"/>
    <property type="project" value="TreeGrafter"/>
</dbReference>
<dbReference type="GO" id="GO:0004252">
    <property type="term" value="F:serine-type endopeptidase activity"/>
    <property type="evidence" value="ECO:0007669"/>
    <property type="project" value="InterPro"/>
</dbReference>
<dbReference type="HAMAP" id="MF_00444">
    <property type="entry name" value="ClpP"/>
    <property type="match status" value="1"/>
</dbReference>
<dbReference type="CDD" id="cd07017">
    <property type="entry name" value="S14_ClpP_2"/>
    <property type="match status" value="1"/>
</dbReference>
<gene>
    <name evidence="3" type="ORF">TOLI1172_LOCUS4446</name>
</gene>
<protein>
    <recommendedName>
        <fullName evidence="2">ATP-dependent Clp protease proteolytic subunit</fullName>
    </recommendedName>
</protein>
<accession>A0A7S1ERY9</accession>
<dbReference type="Gene3D" id="3.90.226.10">
    <property type="entry name" value="2-enoyl-CoA Hydratase, Chain A, domain 1"/>
    <property type="match status" value="1"/>
</dbReference>
<dbReference type="InterPro" id="IPR023562">
    <property type="entry name" value="ClpP/TepA"/>
</dbReference>
<sequence length="265" mass="29085">MSVVMERLDIAFIGSFSRVTGGNRLLSLSQNQIKCNKSTGIQSRHAVVRKSCSIQMGGTPRVPYKAPGQQEYQFMDVFERLARDRIMFVGQDIDDETANQMIATLLFLESEDANSPVTIYFNSAGATTNAGFAVYDCLQSMKFPICTLNLGLAASMSAFLCAVGTKGSRLALPNARFLIQAPSLPDGIQGQAEDIAIEVRHTLSMRDKYALGLHKSTGRSLEKIMEDLKRDFYLTAYEAREYGLIDKVLQPKDAVETPSYAGGIG</sequence>
<dbReference type="PRINTS" id="PR00127">
    <property type="entry name" value="CLPPROTEASEP"/>
</dbReference>
<dbReference type="InterPro" id="IPR001907">
    <property type="entry name" value="ClpP"/>
</dbReference>
<dbReference type="GO" id="GO:0004176">
    <property type="term" value="F:ATP-dependent peptidase activity"/>
    <property type="evidence" value="ECO:0007669"/>
    <property type="project" value="InterPro"/>
</dbReference>
<dbReference type="EMBL" id="HBFP01006231">
    <property type="protein sequence ID" value="CAD8820057.1"/>
    <property type="molecule type" value="Transcribed_RNA"/>
</dbReference>
<dbReference type="PANTHER" id="PTHR10381:SF46">
    <property type="entry name" value="ATP-DEPENDENT CLP PROTEASE PROTEOLYTIC SUBUNIT-RELATED PROTEIN 2, CHLOROPLASTIC"/>
    <property type="match status" value="1"/>
</dbReference>
<dbReference type="GO" id="GO:0009368">
    <property type="term" value="C:endopeptidase Clp complex"/>
    <property type="evidence" value="ECO:0007669"/>
    <property type="project" value="TreeGrafter"/>
</dbReference>
<reference evidence="3" key="1">
    <citation type="submission" date="2021-01" db="EMBL/GenBank/DDBJ databases">
        <authorList>
            <person name="Corre E."/>
            <person name="Pelletier E."/>
            <person name="Niang G."/>
            <person name="Scheremetjew M."/>
            <person name="Finn R."/>
            <person name="Kale V."/>
            <person name="Holt S."/>
            <person name="Cochrane G."/>
            <person name="Meng A."/>
            <person name="Brown T."/>
            <person name="Cohen L."/>
        </authorList>
    </citation>
    <scope>NUCLEOTIDE SEQUENCE</scope>
    <source>
        <strain evidence="3">CCMP3278</strain>
    </source>
</reference>
<dbReference type="GO" id="GO:0006515">
    <property type="term" value="P:protein quality control for misfolded or incompletely synthesized proteins"/>
    <property type="evidence" value="ECO:0007669"/>
    <property type="project" value="TreeGrafter"/>
</dbReference>
<dbReference type="Pfam" id="PF00574">
    <property type="entry name" value="CLP_protease"/>
    <property type="match status" value="1"/>
</dbReference>
<comment type="similarity">
    <text evidence="1 2">Belongs to the peptidase S14 family.</text>
</comment>